<dbReference type="InterPro" id="IPR000868">
    <property type="entry name" value="Isochorismatase-like_dom"/>
</dbReference>
<gene>
    <name evidence="3" type="ORF">AVDCRST_MAG22-1919</name>
</gene>
<dbReference type="AlphaFoldDB" id="A0A6J4PBX2"/>
<dbReference type="PANTHER" id="PTHR43540">
    <property type="entry name" value="PEROXYUREIDOACRYLATE/UREIDOACRYLATE AMIDOHYDROLASE-RELATED"/>
    <property type="match status" value="1"/>
</dbReference>
<dbReference type="SUPFAM" id="SSF52499">
    <property type="entry name" value="Isochorismatase-like hydrolases"/>
    <property type="match status" value="1"/>
</dbReference>
<feature type="domain" description="Isochorismatase-like" evidence="2">
    <location>
        <begin position="23"/>
        <end position="186"/>
    </location>
</feature>
<name>A0A6J4PBX2_9ACTN</name>
<reference evidence="3" key="1">
    <citation type="submission" date="2020-02" db="EMBL/GenBank/DDBJ databases">
        <authorList>
            <person name="Meier V. D."/>
        </authorList>
    </citation>
    <scope>NUCLEOTIDE SEQUENCE</scope>
    <source>
        <strain evidence="3">AVDCRST_MAG22</strain>
    </source>
</reference>
<dbReference type="InterPro" id="IPR036380">
    <property type="entry name" value="Isochorismatase-like_sf"/>
</dbReference>
<accession>A0A6J4PBX2</accession>
<dbReference type="Pfam" id="PF00857">
    <property type="entry name" value="Isochorismatase"/>
    <property type="match status" value="1"/>
</dbReference>
<evidence type="ECO:0000313" key="3">
    <source>
        <dbReference type="EMBL" id="CAA9411468.1"/>
    </source>
</evidence>
<sequence length="217" mass="24232">MARTVEVPEYEVRDEVRLDPSSTVLVVVDMQNDFVKEGGSLLVPDAEGTIPAIEGLLDRARRSGARVVFTQDTHTGGDPEWDIWPEHAREGSWGWQIVDELAPHEDEAVIRKVRYDAFYGTHLDHFLRLWNTKTVVVCGTVANICVHYTAASAALRWYDVVIPKDATSALAPFDLESSLRQTAFLFNGRITTSGAVRLEEGDPEAYRSKMEEAAREG</sequence>
<dbReference type="GO" id="GO:0008936">
    <property type="term" value="F:nicotinamidase activity"/>
    <property type="evidence" value="ECO:0007669"/>
    <property type="project" value="UniProtKB-EC"/>
</dbReference>
<proteinExistence type="predicted"/>
<dbReference type="PANTHER" id="PTHR43540:SF6">
    <property type="entry name" value="ISOCHORISMATASE-LIKE DOMAIN-CONTAINING PROTEIN"/>
    <property type="match status" value="1"/>
</dbReference>
<dbReference type="EC" id="3.5.1.19" evidence="3"/>
<keyword evidence="1 3" id="KW-0378">Hydrolase</keyword>
<dbReference type="CDD" id="cd00431">
    <property type="entry name" value="cysteine_hydrolases"/>
    <property type="match status" value="1"/>
</dbReference>
<dbReference type="Gene3D" id="3.40.50.850">
    <property type="entry name" value="Isochorismatase-like"/>
    <property type="match status" value="1"/>
</dbReference>
<organism evidence="3">
    <name type="scientific">uncultured Rubrobacteraceae bacterium</name>
    <dbReference type="NCBI Taxonomy" id="349277"/>
    <lineage>
        <taxon>Bacteria</taxon>
        <taxon>Bacillati</taxon>
        <taxon>Actinomycetota</taxon>
        <taxon>Rubrobacteria</taxon>
        <taxon>Rubrobacterales</taxon>
        <taxon>Rubrobacteraceae</taxon>
        <taxon>environmental samples</taxon>
    </lineage>
</organism>
<dbReference type="InterPro" id="IPR050272">
    <property type="entry name" value="Isochorismatase-like_hydrls"/>
</dbReference>
<dbReference type="EMBL" id="CADCUV010000076">
    <property type="protein sequence ID" value="CAA9411468.1"/>
    <property type="molecule type" value="Genomic_DNA"/>
</dbReference>
<evidence type="ECO:0000259" key="2">
    <source>
        <dbReference type="Pfam" id="PF00857"/>
    </source>
</evidence>
<evidence type="ECO:0000256" key="1">
    <source>
        <dbReference type="ARBA" id="ARBA00022801"/>
    </source>
</evidence>
<protein>
    <submittedName>
        <fullName evidence="3">Nicotinamidase</fullName>
        <ecNumber evidence="3">3.5.1.19</ecNumber>
    </submittedName>
</protein>